<gene>
    <name evidence="1" type="ORF">WAB15_13910</name>
</gene>
<accession>A0ABZ2QKF0</accession>
<dbReference type="EMBL" id="CP147982">
    <property type="protein sequence ID" value="WXK77006.1"/>
    <property type="molecule type" value="Genomic_DNA"/>
</dbReference>
<evidence type="ECO:0000313" key="1">
    <source>
        <dbReference type="EMBL" id="WXK77006.1"/>
    </source>
</evidence>
<name>A0ABZ2QKF0_9ACTN</name>
<proteinExistence type="predicted"/>
<protein>
    <submittedName>
        <fullName evidence="1">Uncharacterized protein</fullName>
    </submittedName>
</protein>
<organism evidence="1 2">
    <name type="scientific">Streptomyces sirii</name>
    <dbReference type="NCBI Taxonomy" id="3127701"/>
    <lineage>
        <taxon>Bacteria</taxon>
        <taxon>Bacillati</taxon>
        <taxon>Actinomycetota</taxon>
        <taxon>Actinomycetes</taxon>
        <taxon>Kitasatosporales</taxon>
        <taxon>Streptomycetaceae</taxon>
        <taxon>Streptomyces</taxon>
    </lineage>
</organism>
<sequence>MRSSTDGVEAVQAEKRADVPVIALPESFPVEAATLGRQPNNDGDNSCAMWFE</sequence>
<evidence type="ECO:0000313" key="2">
    <source>
        <dbReference type="Proteomes" id="UP001626628"/>
    </source>
</evidence>
<reference evidence="1 2" key="1">
    <citation type="submission" date="2024-03" db="EMBL/GenBank/DDBJ databases">
        <title>The complete genome of Streptomyces sirii sp.nov.</title>
        <authorList>
            <person name="Zakalyukina Y.V."/>
            <person name="Belik A.R."/>
            <person name="Biryukov M.V."/>
            <person name="Baturina O.A."/>
            <person name="Kabilov M.R."/>
        </authorList>
    </citation>
    <scope>NUCLEOTIDE SEQUENCE [LARGE SCALE GENOMIC DNA]</scope>
    <source>
        <strain evidence="1 2">BP-8</strain>
    </source>
</reference>
<keyword evidence="2" id="KW-1185">Reference proteome</keyword>
<dbReference type="RefSeq" id="WP_407286431.1">
    <property type="nucleotide sequence ID" value="NZ_CP147982.1"/>
</dbReference>
<dbReference type="Proteomes" id="UP001626628">
    <property type="component" value="Chromosome"/>
</dbReference>